<dbReference type="AlphaFoldDB" id="A0A5C3M0G6"/>
<reference evidence="2 3" key="1">
    <citation type="journal article" date="2019" name="Nat. Ecol. Evol.">
        <title>Megaphylogeny resolves global patterns of mushroom evolution.</title>
        <authorList>
            <person name="Varga T."/>
            <person name="Krizsan K."/>
            <person name="Foldi C."/>
            <person name="Dima B."/>
            <person name="Sanchez-Garcia M."/>
            <person name="Sanchez-Ramirez S."/>
            <person name="Szollosi G.J."/>
            <person name="Szarkandi J.G."/>
            <person name="Papp V."/>
            <person name="Albert L."/>
            <person name="Andreopoulos W."/>
            <person name="Angelini C."/>
            <person name="Antonin V."/>
            <person name="Barry K.W."/>
            <person name="Bougher N.L."/>
            <person name="Buchanan P."/>
            <person name="Buyck B."/>
            <person name="Bense V."/>
            <person name="Catcheside P."/>
            <person name="Chovatia M."/>
            <person name="Cooper J."/>
            <person name="Damon W."/>
            <person name="Desjardin D."/>
            <person name="Finy P."/>
            <person name="Geml J."/>
            <person name="Haridas S."/>
            <person name="Hughes K."/>
            <person name="Justo A."/>
            <person name="Karasinski D."/>
            <person name="Kautmanova I."/>
            <person name="Kiss B."/>
            <person name="Kocsube S."/>
            <person name="Kotiranta H."/>
            <person name="LaButti K.M."/>
            <person name="Lechner B.E."/>
            <person name="Liimatainen K."/>
            <person name="Lipzen A."/>
            <person name="Lukacs Z."/>
            <person name="Mihaltcheva S."/>
            <person name="Morgado L.N."/>
            <person name="Niskanen T."/>
            <person name="Noordeloos M.E."/>
            <person name="Ohm R.A."/>
            <person name="Ortiz-Santana B."/>
            <person name="Ovrebo C."/>
            <person name="Racz N."/>
            <person name="Riley R."/>
            <person name="Savchenko A."/>
            <person name="Shiryaev A."/>
            <person name="Soop K."/>
            <person name="Spirin V."/>
            <person name="Szebenyi C."/>
            <person name="Tomsovsky M."/>
            <person name="Tulloss R.E."/>
            <person name="Uehling J."/>
            <person name="Grigoriev I.V."/>
            <person name="Vagvolgyi C."/>
            <person name="Papp T."/>
            <person name="Martin F.M."/>
            <person name="Miettinen O."/>
            <person name="Hibbett D.S."/>
            <person name="Nagy L.G."/>
        </authorList>
    </citation>
    <scope>NUCLEOTIDE SEQUENCE [LARGE SCALE GENOMIC DNA]</scope>
    <source>
        <strain evidence="2 3">CBS 166.37</strain>
    </source>
</reference>
<keyword evidence="1" id="KW-0732">Signal</keyword>
<accession>A0A5C3M0G6</accession>
<name>A0A5C3M0G6_9AGAR</name>
<feature type="signal peptide" evidence="1">
    <location>
        <begin position="1"/>
        <end position="20"/>
    </location>
</feature>
<organism evidence="2 3">
    <name type="scientific">Crucibulum laeve</name>
    <dbReference type="NCBI Taxonomy" id="68775"/>
    <lineage>
        <taxon>Eukaryota</taxon>
        <taxon>Fungi</taxon>
        <taxon>Dikarya</taxon>
        <taxon>Basidiomycota</taxon>
        <taxon>Agaricomycotina</taxon>
        <taxon>Agaricomycetes</taxon>
        <taxon>Agaricomycetidae</taxon>
        <taxon>Agaricales</taxon>
        <taxon>Agaricineae</taxon>
        <taxon>Nidulariaceae</taxon>
        <taxon>Crucibulum</taxon>
    </lineage>
</organism>
<keyword evidence="3" id="KW-1185">Reference proteome</keyword>
<dbReference type="Proteomes" id="UP000308652">
    <property type="component" value="Unassembled WGS sequence"/>
</dbReference>
<evidence type="ECO:0000313" key="3">
    <source>
        <dbReference type="Proteomes" id="UP000308652"/>
    </source>
</evidence>
<evidence type="ECO:0000256" key="1">
    <source>
        <dbReference type="SAM" id="SignalP"/>
    </source>
</evidence>
<protein>
    <submittedName>
        <fullName evidence="2">Uncharacterized protein</fullName>
    </submittedName>
</protein>
<evidence type="ECO:0000313" key="2">
    <source>
        <dbReference type="EMBL" id="TFK37826.1"/>
    </source>
</evidence>
<gene>
    <name evidence="2" type="ORF">BDQ12DRAFT_684726</name>
</gene>
<dbReference type="EMBL" id="ML213606">
    <property type="protein sequence ID" value="TFK37826.1"/>
    <property type="molecule type" value="Genomic_DNA"/>
</dbReference>
<proteinExistence type="predicted"/>
<feature type="chain" id="PRO_5022899612" evidence="1">
    <location>
        <begin position="21"/>
        <end position="119"/>
    </location>
</feature>
<sequence>MKFITIISTIILALVSYSRALPTPKQTSQSKIISSHTRVIDGENYLISRGEMGSRVQRCQAKLRTAEKRYTRLLGEIDSFHKKPLTEQKRDHDRFLALKETANVAKQEYLNLKRRGCPL</sequence>